<proteinExistence type="predicted"/>
<keyword evidence="1" id="KW-0175">Coiled coil</keyword>
<gene>
    <name evidence="3" type="ORF">CWB73_13545</name>
</gene>
<evidence type="ECO:0000313" key="4">
    <source>
        <dbReference type="Proteomes" id="UP000307362"/>
    </source>
</evidence>
<dbReference type="EMBL" id="PNCM01000029">
    <property type="protein sequence ID" value="TMP79442.1"/>
    <property type="molecule type" value="Genomic_DNA"/>
</dbReference>
<comment type="caution">
    <text evidence="3">The sequence shown here is derived from an EMBL/GenBank/DDBJ whole genome shotgun (WGS) entry which is preliminary data.</text>
</comment>
<reference evidence="4" key="2">
    <citation type="submission" date="2019-06" db="EMBL/GenBank/DDBJ databases">
        <title>Co-occurence of chitin degradation, pigmentation and bioactivity in marine Pseudoalteromonas.</title>
        <authorList>
            <person name="Sonnenschein E.C."/>
            <person name="Bech P.K."/>
        </authorList>
    </citation>
    <scope>NUCLEOTIDE SEQUENCE [LARGE SCALE GENOMIC DNA]</scope>
    <source>
        <strain evidence="4">S1189</strain>
    </source>
</reference>
<feature type="chain" id="PRO_5024460752" description="Carbohydrate porin" evidence="2">
    <location>
        <begin position="33"/>
        <end position="424"/>
    </location>
</feature>
<evidence type="ECO:0000256" key="2">
    <source>
        <dbReference type="SAM" id="SignalP"/>
    </source>
</evidence>
<sequence length="424" mass="47033">MPLFSPRFSACTVALFSTTMVSSFFVSTSVEAAGNTANTELEKLEQQITVLEQQVKQIKAQNSKEVVVNAAPDIHVGGAIRFNYNMVSYDDDNEKRGGDIDFDLVCLNFSGDIADIGVNAEIRFLDYMRVVKFAYLDYDFSDDWHGQMGLAPVPFGNAPHSGFHSYFMSPNYFIGLQEDYDLGLVLKHKATENSVLDIAFFKNDEHGGVDGGAEERKNRYSVDALGTRLRSENIHDAPTTTLAEYNTLVGRYTYQLEHQFGTTHLGFSALDGGLHNGVSRIGDHTAWALHASTHIGQWRIHLQHTQYQYHIDNVTQIVVGANSMYDTIASEATSTNLAVSYDLLVDIGPISQLSFYNDFGSVYNKSDDTANTWMNITGMSISAGALFTYVDLVHAKNQPFVGGSIAGNSDDFERRLNINVGYYF</sequence>
<feature type="signal peptide" evidence="2">
    <location>
        <begin position="1"/>
        <end position="32"/>
    </location>
</feature>
<accession>A0A5S3YT18</accession>
<protein>
    <recommendedName>
        <fullName evidence="5">Carbohydrate porin</fullName>
    </recommendedName>
</protein>
<keyword evidence="2" id="KW-0732">Signal</keyword>
<dbReference type="AlphaFoldDB" id="A0A5S3YT18"/>
<evidence type="ECO:0000256" key="1">
    <source>
        <dbReference type="SAM" id="Coils"/>
    </source>
</evidence>
<evidence type="ECO:0000313" key="3">
    <source>
        <dbReference type="EMBL" id="TMP79442.1"/>
    </source>
</evidence>
<name>A0A5S3YT18_9GAMM</name>
<evidence type="ECO:0008006" key="5">
    <source>
        <dbReference type="Google" id="ProtNLM"/>
    </source>
</evidence>
<feature type="coiled-coil region" evidence="1">
    <location>
        <begin position="34"/>
        <end position="61"/>
    </location>
</feature>
<reference evidence="3 4" key="1">
    <citation type="submission" date="2017-12" db="EMBL/GenBank/DDBJ databases">
        <authorList>
            <person name="Paulsen S."/>
            <person name="Gram L.K."/>
        </authorList>
    </citation>
    <scope>NUCLEOTIDE SEQUENCE [LARGE SCALE GENOMIC DNA]</scope>
    <source>
        <strain evidence="3 4">S1189</strain>
    </source>
</reference>
<dbReference type="OrthoDB" id="625456at2"/>
<dbReference type="Proteomes" id="UP000307362">
    <property type="component" value="Unassembled WGS sequence"/>
</dbReference>
<organism evidence="3 4">
    <name type="scientific">Pseudoalteromonas phenolica</name>
    <dbReference type="NCBI Taxonomy" id="161398"/>
    <lineage>
        <taxon>Bacteria</taxon>
        <taxon>Pseudomonadati</taxon>
        <taxon>Pseudomonadota</taxon>
        <taxon>Gammaproteobacteria</taxon>
        <taxon>Alteromonadales</taxon>
        <taxon>Pseudoalteromonadaceae</taxon>
        <taxon>Pseudoalteromonas</taxon>
    </lineage>
</organism>